<dbReference type="GO" id="GO:0016020">
    <property type="term" value="C:membrane"/>
    <property type="evidence" value="ECO:0007669"/>
    <property type="project" value="InterPro"/>
</dbReference>
<feature type="disulfide bond" evidence="7">
    <location>
        <begin position="252"/>
        <end position="264"/>
    </location>
</feature>
<dbReference type="InterPro" id="IPR036055">
    <property type="entry name" value="LDL_receptor-like_sf"/>
</dbReference>
<dbReference type="Pfam" id="PF00089">
    <property type="entry name" value="Trypsin"/>
    <property type="match status" value="1"/>
</dbReference>
<keyword evidence="5 8" id="KW-1015">Disulfide bond</keyword>
<dbReference type="PANTHER" id="PTHR24252">
    <property type="entry name" value="ACROSIN-RELATED"/>
    <property type="match status" value="1"/>
</dbReference>
<feature type="disulfide bond" evidence="7">
    <location>
        <begin position="215"/>
        <end position="227"/>
    </location>
</feature>
<dbReference type="InterPro" id="IPR003884">
    <property type="entry name" value="FacI_MAC"/>
</dbReference>
<dbReference type="InParanoid" id="R4G924"/>
<feature type="signal peptide" evidence="9">
    <location>
        <begin position="1"/>
        <end position="19"/>
    </location>
</feature>
<dbReference type="Ensembl" id="ENSACAT00000029122.2">
    <property type="protein sequence ID" value="ENSACAP00000021702.2"/>
    <property type="gene ID" value="ENSACAG00000029395.2"/>
</dbReference>
<evidence type="ECO:0000256" key="8">
    <source>
        <dbReference type="PROSITE-ProRule" id="PRU00196"/>
    </source>
</evidence>
<dbReference type="Gene3D" id="2.40.10.10">
    <property type="entry name" value="Trypsin-like serine proteases"/>
    <property type="match status" value="1"/>
</dbReference>
<dbReference type="MEROPS" id="S01.199"/>
<dbReference type="Pfam" id="PF21287">
    <property type="entry name" value="Kazal_CFAI"/>
    <property type="match status" value="1"/>
</dbReference>
<dbReference type="InterPro" id="IPR036058">
    <property type="entry name" value="Kazal_dom_sf"/>
</dbReference>
<dbReference type="InterPro" id="IPR036772">
    <property type="entry name" value="SRCR-like_dom_sf"/>
</dbReference>
<evidence type="ECO:0008006" key="15">
    <source>
        <dbReference type="Google" id="ProtNLM"/>
    </source>
</evidence>
<name>R4G924_ANOCA</name>
<reference evidence="13" key="3">
    <citation type="submission" date="2025-09" db="UniProtKB">
        <authorList>
            <consortium name="Ensembl"/>
        </authorList>
    </citation>
    <scope>IDENTIFICATION</scope>
</reference>
<evidence type="ECO:0000256" key="1">
    <source>
        <dbReference type="ARBA" id="ARBA00022670"/>
    </source>
</evidence>
<evidence type="ECO:0000313" key="14">
    <source>
        <dbReference type="Proteomes" id="UP000001646"/>
    </source>
</evidence>
<feature type="domain" description="Kazal-like" evidence="12">
    <location>
        <begin position="57"/>
        <end position="105"/>
    </location>
</feature>
<dbReference type="AlphaFoldDB" id="R4G924"/>
<feature type="domain" description="SRCR" evidence="11">
    <location>
        <begin position="109"/>
        <end position="209"/>
    </location>
</feature>
<dbReference type="PROSITE" id="PS50287">
    <property type="entry name" value="SRCR_2"/>
    <property type="match status" value="1"/>
</dbReference>
<evidence type="ECO:0000313" key="13">
    <source>
        <dbReference type="Ensembl" id="ENSACAP00000021702.2"/>
    </source>
</evidence>
<dbReference type="SUPFAM" id="SSF50494">
    <property type="entry name" value="Trypsin-like serine proteases"/>
    <property type="match status" value="1"/>
</dbReference>
<evidence type="ECO:0000256" key="9">
    <source>
        <dbReference type="SAM" id="SignalP"/>
    </source>
</evidence>
<keyword evidence="14" id="KW-1185">Reference proteome</keyword>
<dbReference type="SUPFAM" id="SSF56487">
    <property type="entry name" value="SRCR-like"/>
    <property type="match status" value="1"/>
</dbReference>
<feature type="chain" id="PRO_5032488745" description="Complement factor I" evidence="9">
    <location>
        <begin position="20"/>
        <end position="559"/>
    </location>
</feature>
<sequence length="559" mass="62658">MKPVSVLAFSLCLSLCILGQKQEAYLIEECVSKSYSQKSCEKVFCQPWQKCVHGSCICKIPYQCPKNGTVVCTANRKTFRTYCQLKSYECKHEMSKFLHRGNCNLQGTFQIFFGPNSTSSEGTLQVEMTPHQKMFICGSGWGMNEANVACRHLGFPIGADLTELVDPDAASHPSECLKATCRGIETSLAECTLSRQNWNSQKLAKVVCHTQPKDCSSGEFRCVNGKCMPSDKACDGINDCGDLSDELCCNACRGESFHCKSDVCIPNKYLCNNEMDCLTGEDESQQLFNVQRKKETIFNLLSFIPERKKTKMYLPQLHCGIAKHTQSRQKRIAGGITAQKDEFPWHMSIINEYGRMHCGAVYIGGCWALTAANSYRIWSGLLNSVRGNEGIDSHFLKRVIFHEKYNFQTRENNIALLEMGRCRLSNSIPACIPWSQYMFKSGHQCKVSGLGSVEYMRKQYQLRWGYVYLMENCSEIYRENFLNGMECAGTADGSVDTCTNDAGGPLVCFDTNNVGYVWGIASSQNCGAQGNPGIYTKVANYFDWIGYHTGLSLVSRYNV</sequence>
<evidence type="ECO:0000259" key="12">
    <source>
        <dbReference type="PROSITE" id="PS51465"/>
    </source>
</evidence>
<feature type="disulfide bond" evidence="7">
    <location>
        <begin position="259"/>
        <end position="277"/>
    </location>
</feature>
<comment type="caution">
    <text evidence="8">Lacks conserved residue(s) required for the propagation of feature annotation.</text>
</comment>
<dbReference type="GeneTree" id="ENSGT00930000151042"/>
<dbReference type="SMART" id="SM00057">
    <property type="entry name" value="FIMAC"/>
    <property type="match status" value="1"/>
</dbReference>
<dbReference type="eggNOG" id="KOG3627">
    <property type="taxonomic scope" value="Eukaryota"/>
</dbReference>
<dbReference type="InterPro" id="IPR048719">
    <property type="entry name" value="CFAI_KAZAL"/>
</dbReference>
<feature type="disulfide bond" evidence="8">
    <location>
        <begin position="181"/>
        <end position="191"/>
    </location>
</feature>
<evidence type="ECO:0000256" key="4">
    <source>
        <dbReference type="ARBA" id="ARBA00022825"/>
    </source>
</evidence>
<dbReference type="InterPro" id="IPR002350">
    <property type="entry name" value="Kazal_dom"/>
</dbReference>
<dbReference type="Proteomes" id="UP000001646">
    <property type="component" value="Chromosome 5"/>
</dbReference>
<dbReference type="GO" id="GO:0004252">
    <property type="term" value="F:serine-type endopeptidase activity"/>
    <property type="evidence" value="ECO:0007669"/>
    <property type="project" value="InterPro"/>
</dbReference>
<evidence type="ECO:0000256" key="5">
    <source>
        <dbReference type="ARBA" id="ARBA00023157"/>
    </source>
</evidence>
<dbReference type="Gene3D" id="3.10.250.10">
    <property type="entry name" value="SRCR-like domain"/>
    <property type="match status" value="1"/>
</dbReference>
<dbReference type="InterPro" id="IPR002172">
    <property type="entry name" value="LDrepeatLR_classA_rpt"/>
</dbReference>
<dbReference type="PROSITE" id="PS50068">
    <property type="entry name" value="LDLRA_2"/>
    <property type="match status" value="2"/>
</dbReference>
<dbReference type="PROSITE" id="PS51465">
    <property type="entry name" value="KAZAL_2"/>
    <property type="match status" value="1"/>
</dbReference>
<gene>
    <name evidence="13" type="primary">LOC100563609</name>
</gene>
<dbReference type="SUPFAM" id="SSF100895">
    <property type="entry name" value="Kazal-type serine protease inhibitors"/>
    <property type="match status" value="1"/>
</dbReference>
<keyword evidence="3" id="KW-0378">Hydrolase</keyword>
<dbReference type="Pfam" id="PF00057">
    <property type="entry name" value="Ldl_recept_a"/>
    <property type="match status" value="2"/>
</dbReference>
<evidence type="ECO:0000256" key="2">
    <source>
        <dbReference type="ARBA" id="ARBA00022737"/>
    </source>
</evidence>
<dbReference type="STRING" id="28377.ENSACAP00000021702"/>
<dbReference type="HOGENOM" id="CLU_006842_19_6_1"/>
<dbReference type="Pfam" id="PF00530">
    <property type="entry name" value="SRCR"/>
    <property type="match status" value="1"/>
</dbReference>
<dbReference type="FunFam" id="4.10.400.10:FF:000065">
    <property type="entry name" value="Transmembrane protease serine 7"/>
    <property type="match status" value="1"/>
</dbReference>
<keyword evidence="2" id="KW-0677">Repeat</keyword>
<feature type="disulfide bond" evidence="7">
    <location>
        <begin position="234"/>
        <end position="249"/>
    </location>
</feature>
<accession>R4G924</accession>
<reference evidence="13 14" key="1">
    <citation type="submission" date="2009-12" db="EMBL/GenBank/DDBJ databases">
        <title>The Genome Sequence of Anolis carolinensis (Green Anole Lizard).</title>
        <authorList>
            <consortium name="The Genome Sequencing Platform"/>
            <person name="Di Palma F."/>
            <person name="Alfoldi J."/>
            <person name="Heiman D."/>
            <person name="Young S."/>
            <person name="Grabherr M."/>
            <person name="Johnson J."/>
            <person name="Lander E.S."/>
            <person name="Lindblad-Toh K."/>
        </authorList>
    </citation>
    <scope>NUCLEOTIDE SEQUENCE [LARGE SCALE GENOMIC DNA]</scope>
    <source>
        <strain evidence="13 14">JBL SC #1</strain>
    </source>
</reference>
<dbReference type="Pfam" id="PF21286">
    <property type="entry name" value="CFAI_FIMAC_N"/>
    <property type="match status" value="1"/>
</dbReference>
<evidence type="ECO:0000256" key="7">
    <source>
        <dbReference type="PROSITE-ProRule" id="PRU00124"/>
    </source>
</evidence>
<evidence type="ECO:0000259" key="11">
    <source>
        <dbReference type="PROSITE" id="PS50287"/>
    </source>
</evidence>
<evidence type="ECO:0000256" key="6">
    <source>
        <dbReference type="ARBA" id="ARBA00023180"/>
    </source>
</evidence>
<dbReference type="InterPro" id="IPR001190">
    <property type="entry name" value="SRCR"/>
</dbReference>
<dbReference type="Gene3D" id="3.30.60.30">
    <property type="match status" value="1"/>
</dbReference>
<dbReference type="SUPFAM" id="SSF57424">
    <property type="entry name" value="LDL receptor-like module"/>
    <property type="match status" value="2"/>
</dbReference>
<keyword evidence="6" id="KW-0325">Glycoprotein</keyword>
<dbReference type="PROSITE" id="PS50240">
    <property type="entry name" value="TRYPSIN_DOM"/>
    <property type="match status" value="1"/>
</dbReference>
<dbReference type="InterPro" id="IPR001254">
    <property type="entry name" value="Trypsin_dom"/>
</dbReference>
<evidence type="ECO:0000256" key="3">
    <source>
        <dbReference type="ARBA" id="ARBA00022801"/>
    </source>
</evidence>
<dbReference type="SMART" id="SM00020">
    <property type="entry name" value="Tryp_SPc"/>
    <property type="match status" value="1"/>
</dbReference>
<dbReference type="SMART" id="SM00202">
    <property type="entry name" value="SR"/>
    <property type="match status" value="1"/>
</dbReference>
<dbReference type="PRINTS" id="PR00261">
    <property type="entry name" value="LDLRECEPTOR"/>
</dbReference>
<dbReference type="GO" id="GO:0008236">
    <property type="term" value="F:serine-type peptidase activity"/>
    <property type="evidence" value="ECO:0000318"/>
    <property type="project" value="GO_Central"/>
</dbReference>
<dbReference type="Gene3D" id="4.10.400.10">
    <property type="entry name" value="Low-density Lipoprotein Receptor"/>
    <property type="match status" value="2"/>
</dbReference>
<dbReference type="InterPro" id="IPR009003">
    <property type="entry name" value="Peptidase_S1_PA"/>
</dbReference>
<protein>
    <recommendedName>
        <fullName evidence="15">Complement factor I</fullName>
    </recommendedName>
</protein>
<dbReference type="PANTHER" id="PTHR24252:SF7">
    <property type="entry name" value="HYALIN"/>
    <property type="match status" value="1"/>
</dbReference>
<proteinExistence type="predicted"/>
<dbReference type="InterPro" id="IPR048722">
    <property type="entry name" value="CFAI_FIMAC_N"/>
</dbReference>
<organism evidence="13 14">
    <name type="scientific">Anolis carolinensis</name>
    <name type="common">Green anole</name>
    <name type="synonym">American chameleon</name>
    <dbReference type="NCBI Taxonomy" id="28377"/>
    <lineage>
        <taxon>Eukaryota</taxon>
        <taxon>Metazoa</taxon>
        <taxon>Chordata</taxon>
        <taxon>Craniata</taxon>
        <taxon>Vertebrata</taxon>
        <taxon>Euteleostomi</taxon>
        <taxon>Lepidosauria</taxon>
        <taxon>Squamata</taxon>
        <taxon>Bifurcata</taxon>
        <taxon>Unidentata</taxon>
        <taxon>Episquamata</taxon>
        <taxon>Toxicofera</taxon>
        <taxon>Iguania</taxon>
        <taxon>Dactyloidae</taxon>
        <taxon>Anolis</taxon>
    </lineage>
</organism>
<dbReference type="GO" id="GO:0006508">
    <property type="term" value="P:proteolysis"/>
    <property type="evidence" value="ECO:0007669"/>
    <property type="project" value="UniProtKB-KW"/>
</dbReference>
<dbReference type="CDD" id="cd00190">
    <property type="entry name" value="Tryp_SPc"/>
    <property type="match status" value="1"/>
</dbReference>
<evidence type="ECO:0000259" key="10">
    <source>
        <dbReference type="PROSITE" id="PS50240"/>
    </source>
</evidence>
<feature type="domain" description="Peptidase S1" evidence="10">
    <location>
        <begin position="332"/>
        <end position="550"/>
    </location>
</feature>
<dbReference type="Bgee" id="ENSACAG00000029395">
    <property type="expression patterns" value="Expressed in liver and 2 other cell types or tissues"/>
</dbReference>
<keyword evidence="9" id="KW-0732">Signal</keyword>
<reference evidence="13" key="2">
    <citation type="submission" date="2025-08" db="UniProtKB">
        <authorList>
            <consortium name="Ensembl"/>
        </authorList>
    </citation>
    <scope>IDENTIFICATION</scope>
</reference>
<dbReference type="SMART" id="SM00192">
    <property type="entry name" value="LDLa"/>
    <property type="match status" value="2"/>
</dbReference>
<feature type="disulfide bond" evidence="7">
    <location>
        <begin position="222"/>
        <end position="240"/>
    </location>
</feature>
<dbReference type="CDD" id="cd00112">
    <property type="entry name" value="LDLa"/>
    <property type="match status" value="2"/>
</dbReference>
<keyword evidence="4" id="KW-0720">Serine protease</keyword>
<dbReference type="InterPro" id="IPR043504">
    <property type="entry name" value="Peptidase_S1_PA_chymotrypsin"/>
</dbReference>
<keyword evidence="1" id="KW-0645">Protease</keyword>